<name>A0A820KPU1_9BILA</name>
<evidence type="ECO:0000313" key="2">
    <source>
        <dbReference type="Proteomes" id="UP000663844"/>
    </source>
</evidence>
<organism evidence="1 2">
    <name type="scientific">Adineta steineri</name>
    <dbReference type="NCBI Taxonomy" id="433720"/>
    <lineage>
        <taxon>Eukaryota</taxon>
        <taxon>Metazoa</taxon>
        <taxon>Spiralia</taxon>
        <taxon>Gnathifera</taxon>
        <taxon>Rotifera</taxon>
        <taxon>Eurotatoria</taxon>
        <taxon>Bdelloidea</taxon>
        <taxon>Adinetida</taxon>
        <taxon>Adinetidae</taxon>
        <taxon>Adineta</taxon>
    </lineage>
</organism>
<proteinExistence type="predicted"/>
<comment type="caution">
    <text evidence="1">The sequence shown here is derived from an EMBL/GenBank/DDBJ whole genome shotgun (WGS) entry which is preliminary data.</text>
</comment>
<feature type="non-terminal residue" evidence="1">
    <location>
        <position position="1"/>
    </location>
</feature>
<gene>
    <name evidence="1" type="ORF">OXD698_LOCUS48379</name>
</gene>
<evidence type="ECO:0000313" key="1">
    <source>
        <dbReference type="EMBL" id="CAF4343724.1"/>
    </source>
</evidence>
<accession>A0A820KPU1</accession>
<feature type="non-terminal residue" evidence="1">
    <location>
        <position position="90"/>
    </location>
</feature>
<protein>
    <submittedName>
        <fullName evidence="1">Uncharacterized protein</fullName>
    </submittedName>
</protein>
<sequence>QTSLVNIIIVIRDLLDCTTQFNISSIRVIVNLADITDFITVLQAPSTQTNNNQFVQLLSSKNQNAIGQVVTSLSQQFNQMNTGSVNNAVS</sequence>
<dbReference type="EMBL" id="CAJOAZ010020181">
    <property type="protein sequence ID" value="CAF4343724.1"/>
    <property type="molecule type" value="Genomic_DNA"/>
</dbReference>
<dbReference type="AlphaFoldDB" id="A0A820KPU1"/>
<reference evidence="1" key="1">
    <citation type="submission" date="2021-02" db="EMBL/GenBank/DDBJ databases">
        <authorList>
            <person name="Nowell W R."/>
        </authorList>
    </citation>
    <scope>NUCLEOTIDE SEQUENCE</scope>
</reference>
<dbReference type="Proteomes" id="UP000663844">
    <property type="component" value="Unassembled WGS sequence"/>
</dbReference>